<dbReference type="eggNOG" id="COG1538">
    <property type="taxonomic scope" value="Bacteria"/>
</dbReference>
<comment type="similarity">
    <text evidence="1 2">Belongs to the outer membrane factor (OMF) (TC 1.B.17) family.</text>
</comment>
<dbReference type="Pfam" id="PF02321">
    <property type="entry name" value="OEP"/>
    <property type="match status" value="2"/>
</dbReference>
<keyword evidence="2" id="KW-0564">Palmitate</keyword>
<dbReference type="GO" id="GO:0005886">
    <property type="term" value="C:plasma membrane"/>
    <property type="evidence" value="ECO:0007669"/>
    <property type="project" value="UniProtKB-SubCell"/>
</dbReference>
<evidence type="ECO:0000256" key="1">
    <source>
        <dbReference type="ARBA" id="ARBA00007613"/>
    </source>
</evidence>
<protein>
    <submittedName>
        <fullName evidence="3">Heavy metal RND efflux outer membrane protein, CzcC family</fullName>
    </submittedName>
</protein>
<name>A0A226X493_CABSO</name>
<comment type="caution">
    <text evidence="3">The sequence shown here is derived from an EMBL/GenBank/DDBJ whole genome shotgun (WGS) entry which is preliminary data.</text>
</comment>
<keyword evidence="2" id="KW-0449">Lipoprotein</keyword>
<keyword evidence="2" id="KW-0812">Transmembrane</keyword>
<dbReference type="NCBIfam" id="TIGR01845">
    <property type="entry name" value="outer_NodT"/>
    <property type="match status" value="1"/>
</dbReference>
<dbReference type="Proteomes" id="UP000214720">
    <property type="component" value="Unassembled WGS sequence"/>
</dbReference>
<dbReference type="PANTHER" id="PTHR30203:SF33">
    <property type="entry name" value="BLR4455 PROTEIN"/>
    <property type="match status" value="1"/>
</dbReference>
<dbReference type="AlphaFoldDB" id="A0A226X493"/>
<dbReference type="InterPro" id="IPR003423">
    <property type="entry name" value="OMP_efflux"/>
</dbReference>
<keyword evidence="2" id="KW-0472">Membrane</keyword>
<reference evidence="4" key="1">
    <citation type="submission" date="2017-01" db="EMBL/GenBank/DDBJ databases">
        <title>Genome Analysis of Deinococcus marmoris KOPRI26562.</title>
        <authorList>
            <person name="Kim J.H."/>
            <person name="Oh H.-M."/>
        </authorList>
    </citation>
    <scope>NUCLEOTIDE SEQUENCE [LARGE SCALE GENOMIC DNA]</scope>
    <source>
        <strain evidence="4">PAMC 26633</strain>
    </source>
</reference>
<proteinExistence type="inferred from homology"/>
<comment type="subcellular location">
    <subcellularLocation>
        <location evidence="2">Cell membrane</location>
        <topology evidence="2">Lipid-anchor</topology>
    </subcellularLocation>
</comment>
<dbReference type="Gene3D" id="2.20.200.10">
    <property type="entry name" value="Outer membrane efflux proteins (OEP)"/>
    <property type="match status" value="1"/>
</dbReference>
<dbReference type="InterPro" id="IPR010131">
    <property type="entry name" value="MdtP/NodT-like"/>
</dbReference>
<accession>A0A226X493</accession>
<evidence type="ECO:0000256" key="2">
    <source>
        <dbReference type="RuleBase" id="RU362097"/>
    </source>
</evidence>
<sequence length="515" mass="55410">MKRARPRPVQWPIQWPILPARLKSLKTLKTLIASTTVVASGVVLLSACTVGPDYKQPHADAPPAWHTDSYWRLAEPSHAPLAPQWWASFGDESLNGFEQQALAQNQTLAAASAHYAQARATLANNRAQQVPEVDLGASGSRFRISQNRPLTNYATPTQSTVQNNITVGPTINYDTDLFGRIRREVEGATASAEQSRDDLANARLVLTTDLASDYFSMRELDAEIDVLNRSVVLQQKALDYVSTEHDLGSVSGLDVLQQKSELDSTRVQARLLLNQRAQFEHAIAALIGVPAPQFAIAPKVIDASVPTIPLGLPSDLLQRRPDIASAERAMAAANAQIGVAKAAFFPSLSLMPGIGWESTQFASLLTAPTLMWTLGATLGQVVFDGGRRAANVDFASAGYQAAEANYRQTVLNAFQQVQDGVTGLSVLDAASKESQEAVTDARRLLSLANDRYSGGLVAFLDVITAQQSLLTSERQDVQIHGQQWTMSVSLAKALGGGWDVNAAAPEKTAATNPPN</sequence>
<dbReference type="EMBL" id="MTHB01000070">
    <property type="protein sequence ID" value="OXC78272.1"/>
    <property type="molecule type" value="Genomic_DNA"/>
</dbReference>
<dbReference type="PANTHER" id="PTHR30203">
    <property type="entry name" value="OUTER MEMBRANE CATION EFFLUX PROTEIN"/>
    <property type="match status" value="1"/>
</dbReference>
<evidence type="ECO:0000313" key="3">
    <source>
        <dbReference type="EMBL" id="OXC78272.1"/>
    </source>
</evidence>
<dbReference type="GO" id="GO:0015562">
    <property type="term" value="F:efflux transmembrane transporter activity"/>
    <property type="evidence" value="ECO:0007669"/>
    <property type="project" value="InterPro"/>
</dbReference>
<dbReference type="SUPFAM" id="SSF56954">
    <property type="entry name" value="Outer membrane efflux proteins (OEP)"/>
    <property type="match status" value="1"/>
</dbReference>
<evidence type="ECO:0000313" key="4">
    <source>
        <dbReference type="Proteomes" id="UP000214720"/>
    </source>
</evidence>
<keyword evidence="2" id="KW-1134">Transmembrane beta strand</keyword>
<dbReference type="Gene3D" id="1.20.1600.10">
    <property type="entry name" value="Outer membrane efflux proteins (OEP)"/>
    <property type="match status" value="1"/>
</dbReference>
<organism evidence="3 4">
    <name type="scientific">Caballeronia sordidicola</name>
    <name type="common">Burkholderia sordidicola</name>
    <dbReference type="NCBI Taxonomy" id="196367"/>
    <lineage>
        <taxon>Bacteria</taxon>
        <taxon>Pseudomonadati</taxon>
        <taxon>Pseudomonadota</taxon>
        <taxon>Betaproteobacteria</taxon>
        <taxon>Burkholderiales</taxon>
        <taxon>Burkholderiaceae</taxon>
        <taxon>Caballeronia</taxon>
    </lineage>
</organism>
<gene>
    <name evidence="3" type="ORF">BSU04_12590</name>
</gene>